<name>A0A6P1NND6_9PROT</name>
<comment type="function">
    <text evidence="2">Catalyzes the condensation of isopentenyl diphosphate (IPP) with allylic pyrophosphates generating different type of terpenoids.</text>
</comment>
<feature type="binding site" evidence="2">
    <location>
        <begin position="47"/>
        <end position="49"/>
    </location>
    <ligand>
        <name>substrate</name>
    </ligand>
</feature>
<evidence type="ECO:0000313" key="3">
    <source>
        <dbReference type="EMBL" id="QHI96361.1"/>
    </source>
</evidence>
<feature type="binding site" evidence="2">
    <location>
        <position position="170"/>
    </location>
    <ligand>
        <name>substrate</name>
    </ligand>
</feature>
<evidence type="ECO:0000313" key="4">
    <source>
        <dbReference type="Proteomes" id="UP000463975"/>
    </source>
</evidence>
<organism evidence="3 4">
    <name type="scientific">Aristophania vespae</name>
    <dbReference type="NCBI Taxonomy" id="2697033"/>
    <lineage>
        <taxon>Bacteria</taxon>
        <taxon>Pseudomonadati</taxon>
        <taxon>Pseudomonadota</taxon>
        <taxon>Alphaproteobacteria</taxon>
        <taxon>Acetobacterales</taxon>
        <taxon>Acetobacteraceae</taxon>
        <taxon>Aristophania</taxon>
    </lineage>
</organism>
<dbReference type="HAMAP" id="MF_01139">
    <property type="entry name" value="ISPT"/>
    <property type="match status" value="1"/>
</dbReference>
<keyword evidence="1 2" id="KW-0808">Transferase</keyword>
<dbReference type="NCBIfam" id="TIGR00055">
    <property type="entry name" value="uppS"/>
    <property type="match status" value="1"/>
</dbReference>
<dbReference type="GO" id="GO:0016094">
    <property type="term" value="P:polyprenol biosynthetic process"/>
    <property type="evidence" value="ECO:0007669"/>
    <property type="project" value="TreeGrafter"/>
</dbReference>
<dbReference type="InterPro" id="IPR036424">
    <property type="entry name" value="UPP_synth-like_sf"/>
</dbReference>
<keyword evidence="2" id="KW-0479">Metal-binding</keyword>
<evidence type="ECO:0000256" key="2">
    <source>
        <dbReference type="HAMAP-Rule" id="MF_01139"/>
    </source>
</evidence>
<reference evidence="3 4" key="1">
    <citation type="submission" date="2020-01" db="EMBL/GenBank/DDBJ databases">
        <title>Genome sequencing of strain KACC 21507.</title>
        <authorList>
            <person name="Heo J."/>
            <person name="Kim S.-J."/>
            <person name="Kim J.-S."/>
            <person name="Hong S.-B."/>
            <person name="Kwon S.-W."/>
        </authorList>
    </citation>
    <scope>NUCLEOTIDE SEQUENCE [LARGE SCALE GENOMIC DNA]</scope>
    <source>
        <strain evidence="3 4">KACC 21507</strain>
    </source>
</reference>
<dbReference type="PANTHER" id="PTHR10291">
    <property type="entry name" value="DEHYDRODOLICHYL DIPHOSPHATE SYNTHASE FAMILY MEMBER"/>
    <property type="match status" value="1"/>
</dbReference>
<sequence length="224" mass="25663">MDGNGRWARSRGASVAYGHREGVEAVQRCVRAAIKQGVQFLTLYAFSSENWKRSEEEIGNLTALLRFYLRHKLSELHEQNVKLQIIGEPERFGKTLNKELQEAQDKTANNKVLTLTLALSYGGRAELVKATKLLIEEVVKGQLSLDDINEQHLSNCLQTASIPDPDILVRTSGEHRLSNFLLWQSAYSELLFLDVLWPDFQENHFSEIIDHYGRRNRRFGGRPR</sequence>
<dbReference type="Pfam" id="PF01255">
    <property type="entry name" value="Prenyltransf"/>
    <property type="match status" value="1"/>
</dbReference>
<dbReference type="GO" id="GO:0045547">
    <property type="term" value="F:ditrans,polycis-polyprenyl diphosphate synthase [(2E,6E)-farnesyl diphosphate specific] activity"/>
    <property type="evidence" value="ECO:0007669"/>
    <property type="project" value="TreeGrafter"/>
</dbReference>
<dbReference type="EMBL" id="CP047652">
    <property type="protein sequence ID" value="QHI96361.1"/>
    <property type="molecule type" value="Genomic_DNA"/>
</dbReference>
<protein>
    <recommendedName>
        <fullName evidence="2">Isoprenyl transferase</fullName>
        <ecNumber evidence="2">2.5.1.-</ecNumber>
    </recommendedName>
</protein>
<dbReference type="InterPro" id="IPR018520">
    <property type="entry name" value="UPP_synth-like_CS"/>
</dbReference>
<proteinExistence type="inferred from homology"/>
<accession>A0A6P1NND6</accession>
<feature type="active site" evidence="2">
    <location>
        <position position="2"/>
    </location>
</feature>
<dbReference type="Proteomes" id="UP000463975">
    <property type="component" value="Chromosome"/>
</dbReference>
<dbReference type="KEGG" id="bomb:GT348_02760"/>
<feature type="binding site" evidence="2">
    <location>
        <position position="7"/>
    </location>
    <ligand>
        <name>substrate</name>
    </ligand>
</feature>
<dbReference type="FunFam" id="3.40.1180.10:FF:000001">
    <property type="entry name" value="(2E,6E)-farnesyl-diphosphate-specific ditrans,polycis-undecaprenyl-diphosphate synthase"/>
    <property type="match status" value="1"/>
</dbReference>
<comment type="caution">
    <text evidence="2">Lacks conserved residue(s) required for the propagation of feature annotation.</text>
</comment>
<comment type="cofactor">
    <cofactor evidence="2">
        <name>Mg(2+)</name>
        <dbReference type="ChEBI" id="CHEBI:18420"/>
    </cofactor>
    <text evidence="2">Binds 2 magnesium ions per subunit.</text>
</comment>
<gene>
    <name evidence="3" type="primary">uppS</name>
    <name evidence="3" type="ORF">GT348_02760</name>
</gene>
<feature type="binding site" evidence="2">
    <location>
        <position position="189"/>
    </location>
    <ligand>
        <name>Mg(2+)</name>
        <dbReference type="ChEBI" id="CHEBI:18420"/>
    </ligand>
</feature>
<feature type="binding site" evidence="2">
    <location>
        <position position="51"/>
    </location>
    <ligand>
        <name>substrate</name>
    </ligand>
</feature>
<feature type="active site" description="Proton acceptor" evidence="2">
    <location>
        <position position="50"/>
    </location>
</feature>
<feature type="binding site" evidence="2">
    <location>
        <begin position="176"/>
        <end position="178"/>
    </location>
    <ligand>
        <name>substrate</name>
    </ligand>
</feature>
<feature type="binding site" evidence="2">
    <location>
        <begin position="3"/>
        <end position="6"/>
    </location>
    <ligand>
        <name>substrate</name>
    </ligand>
</feature>
<keyword evidence="4" id="KW-1185">Reference proteome</keyword>
<dbReference type="InterPro" id="IPR001441">
    <property type="entry name" value="UPP_synth-like"/>
</dbReference>
<comment type="similarity">
    <text evidence="2">Belongs to the UPP synthase family.</text>
</comment>
<dbReference type="CDD" id="cd00475">
    <property type="entry name" value="Cis_IPPS"/>
    <property type="match status" value="1"/>
</dbReference>
<feature type="binding site" evidence="2">
    <location>
        <position position="2"/>
    </location>
    <ligand>
        <name>Mg(2+)</name>
        <dbReference type="ChEBI" id="CHEBI:18420"/>
    </ligand>
</feature>
<feature type="binding site" evidence="2">
    <location>
        <position position="19"/>
    </location>
    <ligand>
        <name>substrate</name>
    </ligand>
</feature>
<evidence type="ECO:0000256" key="1">
    <source>
        <dbReference type="ARBA" id="ARBA00022679"/>
    </source>
</evidence>
<dbReference type="GO" id="GO:0000287">
    <property type="term" value="F:magnesium ion binding"/>
    <property type="evidence" value="ECO:0007669"/>
    <property type="project" value="UniProtKB-UniRule"/>
</dbReference>
<comment type="subunit">
    <text evidence="2">Homodimer.</text>
</comment>
<dbReference type="EC" id="2.5.1.-" evidence="2"/>
<dbReference type="SUPFAM" id="SSF64005">
    <property type="entry name" value="Undecaprenyl diphosphate synthase"/>
    <property type="match status" value="1"/>
</dbReference>
<dbReference type="AlphaFoldDB" id="A0A6P1NND6"/>
<dbReference type="PROSITE" id="PS01066">
    <property type="entry name" value="UPP_SYNTHASE"/>
    <property type="match status" value="1"/>
</dbReference>
<feature type="binding site" evidence="2">
    <location>
        <position position="53"/>
    </location>
    <ligand>
        <name>substrate</name>
    </ligand>
</feature>
<keyword evidence="2" id="KW-0460">Magnesium</keyword>
<dbReference type="PANTHER" id="PTHR10291:SF0">
    <property type="entry name" value="DEHYDRODOLICHYL DIPHOSPHATE SYNTHASE 2"/>
    <property type="match status" value="1"/>
</dbReference>
<dbReference type="Gene3D" id="3.40.1180.10">
    <property type="entry name" value="Decaprenyl diphosphate synthase-like"/>
    <property type="match status" value="1"/>
</dbReference>